<feature type="transmembrane region" description="Helical" evidence="1">
    <location>
        <begin position="219"/>
        <end position="236"/>
    </location>
</feature>
<keyword evidence="1" id="KW-1133">Transmembrane helix</keyword>
<comment type="caution">
    <text evidence="3">The sequence shown here is derived from an EMBL/GenBank/DDBJ whole genome shotgun (WGS) entry which is preliminary data.</text>
</comment>
<feature type="transmembrane region" description="Helical" evidence="1">
    <location>
        <begin position="69"/>
        <end position="89"/>
    </location>
</feature>
<accession>A0A1Q4P6H6</accession>
<dbReference type="InterPro" id="IPR002656">
    <property type="entry name" value="Acyl_transf_3_dom"/>
</dbReference>
<feature type="transmembrane region" description="Helical" evidence="1">
    <location>
        <begin position="140"/>
        <end position="159"/>
    </location>
</feature>
<feature type="transmembrane region" description="Helical" evidence="1">
    <location>
        <begin position="189"/>
        <end position="207"/>
    </location>
</feature>
<feature type="transmembrane region" description="Helical" evidence="1">
    <location>
        <begin position="109"/>
        <end position="133"/>
    </location>
</feature>
<feature type="transmembrane region" description="Helical" evidence="1">
    <location>
        <begin position="165"/>
        <end position="182"/>
    </location>
</feature>
<dbReference type="EMBL" id="MJAO01000001">
    <property type="protein sequence ID" value="OKB68773.1"/>
    <property type="molecule type" value="Genomic_DNA"/>
</dbReference>
<dbReference type="GO" id="GO:0016020">
    <property type="term" value="C:membrane"/>
    <property type="evidence" value="ECO:0007669"/>
    <property type="project" value="TreeGrafter"/>
</dbReference>
<reference evidence="3 4" key="1">
    <citation type="submission" date="2016-09" db="EMBL/GenBank/DDBJ databases">
        <title>Serratia marcescens MSU-97 and epiphytic antimycotic-producing bacteria.</title>
        <authorList>
            <person name="Matilla M.A."/>
        </authorList>
    </citation>
    <scope>NUCLEOTIDE SEQUENCE [LARGE SCALE GENOMIC DNA]</scope>
    <source>
        <strain evidence="3 4">MSU-97</strain>
    </source>
</reference>
<gene>
    <name evidence="3" type="ORF">BHU62_01625</name>
</gene>
<proteinExistence type="predicted"/>
<dbReference type="PANTHER" id="PTHR23028">
    <property type="entry name" value="ACETYLTRANSFERASE"/>
    <property type="match status" value="1"/>
</dbReference>
<keyword evidence="1" id="KW-0472">Membrane</keyword>
<dbReference type="Proteomes" id="UP000185770">
    <property type="component" value="Unassembled WGS sequence"/>
</dbReference>
<dbReference type="PANTHER" id="PTHR23028:SF53">
    <property type="entry name" value="ACYL_TRANSF_3 DOMAIN-CONTAINING PROTEIN"/>
    <property type="match status" value="1"/>
</dbReference>
<organism evidence="3 4">
    <name type="scientific">Serratia marcescens</name>
    <dbReference type="NCBI Taxonomy" id="615"/>
    <lineage>
        <taxon>Bacteria</taxon>
        <taxon>Pseudomonadati</taxon>
        <taxon>Pseudomonadota</taxon>
        <taxon>Gammaproteobacteria</taxon>
        <taxon>Enterobacterales</taxon>
        <taxon>Yersiniaceae</taxon>
        <taxon>Serratia</taxon>
    </lineage>
</organism>
<sequence length="322" mass="36970">MRWLEALRGIACLSVVIEHYLDPRALYFSFGNFGVIVFFIISGYIVTATTIKKKDETVTSFLMLRIGRLYPAYIVSVLLSFLVYSATWYELLGNFTMLQRFFGVRDINGVYWTLQIEWVFYFVIAACLAFSGVTRNKLKAAFLSFVFISLVFGVIRYYMNVKAPSAVPIGISVILISSIFVTEKDSKQRCLYGSIFVIFTIIASSFLSYSKDWGYHENPYRFISSDLIAIAMFLLFKKFSLRSSLLEFFGKISFSLYLFHQPCAVLVKRFITEEHVYAVILSFAFSTLLSLFIFKILEEPVNKKVKALVKRHILGKASVNYT</sequence>
<keyword evidence="1" id="KW-0812">Transmembrane</keyword>
<dbReference type="InterPro" id="IPR050879">
    <property type="entry name" value="Acyltransferase_3"/>
</dbReference>
<protein>
    <recommendedName>
        <fullName evidence="2">Acyltransferase 3 domain-containing protein</fullName>
    </recommendedName>
</protein>
<feature type="transmembrane region" description="Helical" evidence="1">
    <location>
        <begin position="248"/>
        <end position="271"/>
    </location>
</feature>
<dbReference type="AlphaFoldDB" id="A0A1Q4P6H6"/>
<evidence type="ECO:0000259" key="2">
    <source>
        <dbReference type="Pfam" id="PF01757"/>
    </source>
</evidence>
<feature type="domain" description="Acyltransferase 3" evidence="2">
    <location>
        <begin position="2"/>
        <end position="293"/>
    </location>
</feature>
<name>A0A1Q4P6H6_SERMA</name>
<dbReference type="GO" id="GO:0000271">
    <property type="term" value="P:polysaccharide biosynthetic process"/>
    <property type="evidence" value="ECO:0007669"/>
    <property type="project" value="TreeGrafter"/>
</dbReference>
<dbReference type="Pfam" id="PF01757">
    <property type="entry name" value="Acyl_transf_3"/>
    <property type="match status" value="1"/>
</dbReference>
<evidence type="ECO:0000256" key="1">
    <source>
        <dbReference type="SAM" id="Phobius"/>
    </source>
</evidence>
<evidence type="ECO:0000313" key="4">
    <source>
        <dbReference type="Proteomes" id="UP000185770"/>
    </source>
</evidence>
<feature type="transmembrane region" description="Helical" evidence="1">
    <location>
        <begin position="25"/>
        <end position="48"/>
    </location>
</feature>
<feature type="transmembrane region" description="Helical" evidence="1">
    <location>
        <begin position="277"/>
        <end position="297"/>
    </location>
</feature>
<dbReference type="GO" id="GO:0016747">
    <property type="term" value="F:acyltransferase activity, transferring groups other than amino-acyl groups"/>
    <property type="evidence" value="ECO:0007669"/>
    <property type="project" value="InterPro"/>
</dbReference>
<evidence type="ECO:0000313" key="3">
    <source>
        <dbReference type="EMBL" id="OKB68773.1"/>
    </source>
</evidence>